<feature type="region of interest" description="Disordered" evidence="1">
    <location>
        <begin position="188"/>
        <end position="291"/>
    </location>
</feature>
<feature type="region of interest" description="Disordered" evidence="1">
    <location>
        <begin position="150"/>
        <end position="173"/>
    </location>
</feature>
<dbReference type="Proteomes" id="UP001194696">
    <property type="component" value="Unassembled WGS sequence"/>
</dbReference>
<feature type="compositionally biased region" description="Gly residues" evidence="1">
    <location>
        <begin position="190"/>
        <end position="204"/>
    </location>
</feature>
<protein>
    <submittedName>
        <fullName evidence="2">Uncharacterized protein</fullName>
    </submittedName>
</protein>
<evidence type="ECO:0000313" key="2">
    <source>
        <dbReference type="EMBL" id="KAG0285376.1"/>
    </source>
</evidence>
<accession>A0ABQ7JUC5</accession>
<evidence type="ECO:0000256" key="1">
    <source>
        <dbReference type="SAM" id="MobiDB-lite"/>
    </source>
</evidence>
<proteinExistence type="predicted"/>
<reference evidence="2 3" key="1">
    <citation type="journal article" date="2020" name="Fungal Divers.">
        <title>Resolving the Mortierellaceae phylogeny through synthesis of multi-gene phylogenetics and phylogenomics.</title>
        <authorList>
            <person name="Vandepol N."/>
            <person name="Liber J."/>
            <person name="Desiro A."/>
            <person name="Na H."/>
            <person name="Kennedy M."/>
            <person name="Barry K."/>
            <person name="Grigoriev I.V."/>
            <person name="Miller A.N."/>
            <person name="O'Donnell K."/>
            <person name="Stajich J.E."/>
            <person name="Bonito G."/>
        </authorList>
    </citation>
    <scope>NUCLEOTIDE SEQUENCE [LARGE SCALE GENOMIC DNA]</scope>
    <source>
        <strain evidence="2 3">AD045</strain>
    </source>
</reference>
<sequence>MDSEAWLVPVPDSNSRPESMPKFAPVQSCFLHVPVLPSKRRYETENEVVLLDDVRLAGQLNAKLWEEFSGGNVVEAITLVPTSATWFVKTELADWPCVVMSGLKFEQANGVDPSGKKYAEIHSYIAVYLGRDPLRQSQFVQTFQDLGISPPQVPENALSGASPNSGRPGAQDGQHRWIAGFRRLFRTQGHGPGVGGQKVAGGSGSRHPRDGTHWTPQDDYDEDDIDPRFDDIYSILPPHKKARLERTGRPSDGQAAWHHSKRRKMDEEGFSKVKDPSQDNRSYGSDAEMSE</sequence>
<comment type="caution">
    <text evidence="2">The sequence shown here is derived from an EMBL/GenBank/DDBJ whole genome shotgun (WGS) entry which is preliminary data.</text>
</comment>
<evidence type="ECO:0000313" key="3">
    <source>
        <dbReference type="Proteomes" id="UP001194696"/>
    </source>
</evidence>
<dbReference type="EMBL" id="JAAAIM010000672">
    <property type="protein sequence ID" value="KAG0285376.1"/>
    <property type="molecule type" value="Genomic_DNA"/>
</dbReference>
<name>A0ABQ7JUC5_9FUNG</name>
<organism evidence="2 3">
    <name type="scientific">Linnemannia gamsii</name>
    <dbReference type="NCBI Taxonomy" id="64522"/>
    <lineage>
        <taxon>Eukaryota</taxon>
        <taxon>Fungi</taxon>
        <taxon>Fungi incertae sedis</taxon>
        <taxon>Mucoromycota</taxon>
        <taxon>Mortierellomycotina</taxon>
        <taxon>Mortierellomycetes</taxon>
        <taxon>Mortierellales</taxon>
        <taxon>Mortierellaceae</taxon>
        <taxon>Linnemannia</taxon>
    </lineage>
</organism>
<feature type="compositionally biased region" description="Basic and acidic residues" evidence="1">
    <location>
        <begin position="264"/>
        <end position="278"/>
    </location>
</feature>
<keyword evidence="3" id="KW-1185">Reference proteome</keyword>
<gene>
    <name evidence="2" type="ORF">BGZ96_010356</name>
</gene>